<dbReference type="EMBL" id="CADCUU010000139">
    <property type="protein sequence ID" value="CAA9401243.1"/>
    <property type="molecule type" value="Genomic_DNA"/>
</dbReference>
<protein>
    <submittedName>
        <fullName evidence="1">Uncharacterized protein</fullName>
    </submittedName>
</protein>
<reference evidence="1" key="1">
    <citation type="submission" date="2020-02" db="EMBL/GenBank/DDBJ databases">
        <authorList>
            <person name="Meier V. D."/>
        </authorList>
    </citation>
    <scope>NUCLEOTIDE SEQUENCE</scope>
    <source>
        <strain evidence="1">AVDCRST_MAG15</strain>
    </source>
</reference>
<gene>
    <name evidence="1" type="ORF">AVDCRST_MAG15-1033</name>
</gene>
<dbReference type="AlphaFoldDB" id="A0A6J4NYD0"/>
<name>A0A6J4NYD0_9RHOB</name>
<organism evidence="1">
    <name type="scientific">uncultured Rubellimicrobium sp</name>
    <dbReference type="NCBI Taxonomy" id="543078"/>
    <lineage>
        <taxon>Bacteria</taxon>
        <taxon>Pseudomonadati</taxon>
        <taxon>Pseudomonadota</taxon>
        <taxon>Alphaproteobacteria</taxon>
        <taxon>Rhodobacterales</taxon>
        <taxon>Roseobacteraceae</taxon>
        <taxon>Rubellimicrobium</taxon>
        <taxon>environmental samples</taxon>
    </lineage>
</organism>
<proteinExistence type="predicted"/>
<sequence length="40" mass="4250">MGQGAERGDQQSERMGARPHWVTTLVQAGQGDFSGPMTSS</sequence>
<accession>A0A6J4NYD0</accession>
<evidence type="ECO:0000313" key="1">
    <source>
        <dbReference type="EMBL" id="CAA9401243.1"/>
    </source>
</evidence>